<reference evidence="1 2" key="1">
    <citation type="submission" date="2016-01" db="EMBL/GenBank/DDBJ databases">
        <authorList>
            <person name="Oliw E.H."/>
        </authorList>
    </citation>
    <scope>NUCLEOTIDE SEQUENCE [LARGE SCALE GENOMIC DNA]</scope>
    <source>
        <strain evidence="1">LMG 27134</strain>
    </source>
</reference>
<dbReference type="PANTHER" id="PTHR33055">
    <property type="entry name" value="TRANSPOSASE FOR INSERTION SEQUENCE ELEMENT IS1111A"/>
    <property type="match status" value="1"/>
</dbReference>
<dbReference type="EMBL" id="FCOK02000209">
    <property type="protein sequence ID" value="SAL75404.1"/>
    <property type="molecule type" value="Genomic_DNA"/>
</dbReference>
<dbReference type="AlphaFoldDB" id="A0A158K2J7"/>
<sequence>MKIETVGLDLAKTLFQVHGVDSQEHIVVRKQLRRPDILPFFAKIEPCVVGMEACGSSHYWGRELTKLEHTVRLIAPQFVRPYVKSNKTDAADAEAI</sequence>
<gene>
    <name evidence="1" type="ORF">AWB69_09308</name>
</gene>
<evidence type="ECO:0000313" key="2">
    <source>
        <dbReference type="Proteomes" id="UP000054683"/>
    </source>
</evidence>
<proteinExistence type="predicted"/>
<evidence type="ECO:0000313" key="1">
    <source>
        <dbReference type="EMBL" id="SAL75404.1"/>
    </source>
</evidence>
<protein>
    <submittedName>
        <fullName evidence="1">Transposase</fullName>
    </submittedName>
</protein>
<dbReference type="InterPro" id="IPR047650">
    <property type="entry name" value="Transpos_IS110"/>
</dbReference>
<dbReference type="Proteomes" id="UP000054683">
    <property type="component" value="Unassembled WGS sequence"/>
</dbReference>
<organism evidence="1 2">
    <name type="scientific">Caballeronia udeis</name>
    <dbReference type="NCBI Taxonomy" id="1232866"/>
    <lineage>
        <taxon>Bacteria</taxon>
        <taxon>Pseudomonadati</taxon>
        <taxon>Pseudomonadota</taxon>
        <taxon>Betaproteobacteria</taxon>
        <taxon>Burkholderiales</taxon>
        <taxon>Burkholderiaceae</taxon>
        <taxon>Caballeronia</taxon>
    </lineage>
</organism>
<accession>A0A158K2J7</accession>
<name>A0A158K2J7_9BURK</name>
<dbReference type="PANTHER" id="PTHR33055:SF3">
    <property type="entry name" value="PUTATIVE TRANSPOSASE FOR IS117-RELATED"/>
    <property type="match status" value="1"/>
</dbReference>